<evidence type="ECO:0000313" key="1">
    <source>
        <dbReference type="EMBL" id="WCA46271.1"/>
    </source>
</evidence>
<keyword evidence="2" id="KW-1185">Reference proteome</keyword>
<proteinExistence type="predicted"/>
<protein>
    <submittedName>
        <fullName evidence="1">Uncharacterized protein</fullName>
    </submittedName>
</protein>
<name>A0AAE9X5E4_9CAUD</name>
<organism evidence="1 2">
    <name type="scientific">Caulobacter phage ERS</name>
    <dbReference type="NCBI Taxonomy" id="3020392"/>
    <lineage>
        <taxon>Viruses</taxon>
        <taxon>Duplodnaviria</taxon>
        <taxon>Heunggongvirae</taxon>
        <taxon>Uroviricota</taxon>
        <taxon>Caudoviricetes</taxon>
        <taxon>Autographivirales</taxon>
        <taxon>Autonotataviridae</taxon>
        <taxon>Percyvirus</taxon>
        <taxon>Percyvirus ERS</taxon>
    </lineage>
</organism>
<reference evidence="2" key="1">
    <citation type="journal article" date="2024" name="Viruses">
        <title>New Genera and Species of Caulobacter and Brevundimonas Bacteriophages Provide Insights into Phage Genome Evolution.</title>
        <authorList>
            <person name="Ely B."/>
            <person name="Hils M."/>
            <person name="Clarke A."/>
            <person name="Albert M."/>
            <person name="Holness N."/>
            <person name="Lenski J."/>
            <person name="Mohammadi T."/>
        </authorList>
    </citation>
    <scope>NUCLEOTIDE SEQUENCE [LARGE SCALE GENOMIC DNA]</scope>
</reference>
<accession>A0AAE9X5E4</accession>
<gene>
    <name evidence="1" type="primary">ERS_gp023</name>
</gene>
<dbReference type="EMBL" id="OQ137560">
    <property type="protein sequence ID" value="WCA46271.1"/>
    <property type="molecule type" value="Genomic_DNA"/>
</dbReference>
<sequence length="130" mass="15441">MLHPQTPLILEVGYTVDRRTLECAHAIPVDVVIKQHRREAFRMIAREIEEKDLFETETRQGYPYYGAETTYIRVAIGGIVRYEAAPPMFLVNPKTETIEVIKEKVVYRRPPRKPFDWRHKAVVRAWRWFS</sequence>
<evidence type="ECO:0000313" key="2">
    <source>
        <dbReference type="Proteomes" id="UP001218127"/>
    </source>
</evidence>
<dbReference type="Proteomes" id="UP001218127">
    <property type="component" value="Segment"/>
</dbReference>